<name>A0A975R2D1_9MICC</name>
<keyword evidence="2" id="KW-1185">Reference proteome</keyword>
<proteinExistence type="predicted"/>
<dbReference type="AlphaFoldDB" id="A0A975R2D1"/>
<dbReference type="EMBL" id="CP076022">
    <property type="protein sequence ID" value="QWC11463.1"/>
    <property type="molecule type" value="Genomic_DNA"/>
</dbReference>
<sequence>MSAKDELFIAWDGLVTQHGFRKSRSIHTLPLGKDWQGWLGLNSASYQGAGPVDVLPVVGVRWKPLEQVFRELNPQLPKSVSPTLSQPLSYELVKGPHNGAQWRVRDATGEPFHLEEVLDDVVRWGIPFMESLCDPEGVVEKLRPPSHFNPNPGLPLETYPIALVLTGRQAEAVDFVREHQREAANRPDPASRDYVAYADRFLEKYA</sequence>
<evidence type="ECO:0000313" key="2">
    <source>
        <dbReference type="Proteomes" id="UP000676885"/>
    </source>
</evidence>
<evidence type="ECO:0000313" key="1">
    <source>
        <dbReference type="EMBL" id="QWC11463.1"/>
    </source>
</evidence>
<accession>A0A975R2D1</accession>
<gene>
    <name evidence="1" type="ORF">KKR91_07945</name>
</gene>
<reference evidence="1 2" key="1">
    <citation type="submission" date="2021-05" db="EMBL/GenBank/DDBJ databases">
        <title>Novel species in genus Arthrobacter.</title>
        <authorList>
            <person name="Zhang G."/>
        </authorList>
    </citation>
    <scope>NUCLEOTIDE SEQUENCE [LARGE SCALE GENOMIC DNA]</scope>
    <source>
        <strain evidence="2">zg-ZUI227</strain>
    </source>
</reference>
<dbReference type="KEGG" id="ajg:KKR91_07945"/>
<organism evidence="1 2">
    <name type="scientific">Arthrobacter jiangjiafuii</name>
    <dbReference type="NCBI Taxonomy" id="2817475"/>
    <lineage>
        <taxon>Bacteria</taxon>
        <taxon>Bacillati</taxon>
        <taxon>Actinomycetota</taxon>
        <taxon>Actinomycetes</taxon>
        <taxon>Micrococcales</taxon>
        <taxon>Micrococcaceae</taxon>
        <taxon>Arthrobacter</taxon>
    </lineage>
</organism>
<dbReference type="RefSeq" id="WP_210228455.1">
    <property type="nucleotide sequence ID" value="NZ_CP076022.1"/>
</dbReference>
<dbReference type="Proteomes" id="UP000676885">
    <property type="component" value="Chromosome"/>
</dbReference>
<protein>
    <submittedName>
        <fullName evidence="1">Uncharacterized protein</fullName>
    </submittedName>
</protein>